<evidence type="ECO:0000313" key="1">
    <source>
        <dbReference type="EMBL" id="RKO66173.1"/>
    </source>
</evidence>
<proteinExistence type="predicted"/>
<accession>A0A494WTR6</accession>
<protein>
    <submittedName>
        <fullName evidence="1">Uncharacterized protein</fullName>
    </submittedName>
</protein>
<evidence type="ECO:0000313" key="2">
    <source>
        <dbReference type="Proteomes" id="UP000271256"/>
    </source>
</evidence>
<dbReference type="AlphaFoldDB" id="A0A494WTR6"/>
<sequence length="72" mass="8583">MLTAGIDFQKLKEKRDLLYLVEWYCPLERGRQWGEEELRGRDSELSLSRLTLPLALHRPLLNWQQREVIAGF</sequence>
<organism evidence="1 2">
    <name type="scientific">Desulfofundulus salinus</name>
    <dbReference type="NCBI Taxonomy" id="2419843"/>
    <lineage>
        <taxon>Bacteria</taxon>
        <taxon>Bacillati</taxon>
        <taxon>Bacillota</taxon>
        <taxon>Clostridia</taxon>
        <taxon>Eubacteriales</taxon>
        <taxon>Peptococcaceae</taxon>
        <taxon>Desulfofundulus</taxon>
    </lineage>
</organism>
<dbReference type="Proteomes" id="UP000271256">
    <property type="component" value="Unassembled WGS sequence"/>
</dbReference>
<name>A0A494WTR6_9FIRM</name>
<dbReference type="OrthoDB" id="1809811at2"/>
<dbReference type="EMBL" id="RBWE01000001">
    <property type="protein sequence ID" value="RKO66173.1"/>
    <property type="molecule type" value="Genomic_DNA"/>
</dbReference>
<gene>
    <name evidence="1" type="ORF">D7024_03920</name>
</gene>
<keyword evidence="2" id="KW-1185">Reference proteome</keyword>
<dbReference type="RefSeq" id="WP_121450617.1">
    <property type="nucleotide sequence ID" value="NZ_RBWE01000001.1"/>
</dbReference>
<reference evidence="1 2" key="1">
    <citation type="submission" date="2018-10" db="EMBL/GenBank/DDBJ databases">
        <authorList>
            <person name="Grouzdev D.S."/>
            <person name="Krutkina M.S."/>
            <person name="Tourova T.P."/>
            <person name="Nazina T.N."/>
        </authorList>
    </citation>
    <scope>NUCLEOTIDE SEQUENCE [LARGE SCALE GENOMIC DNA]</scope>
    <source>
        <strain evidence="1 2">435</strain>
    </source>
</reference>
<comment type="caution">
    <text evidence="1">The sequence shown here is derived from an EMBL/GenBank/DDBJ whole genome shotgun (WGS) entry which is preliminary data.</text>
</comment>